<dbReference type="EMBL" id="VBQZ03000032">
    <property type="protein sequence ID" value="MXQ86297.1"/>
    <property type="molecule type" value="Genomic_DNA"/>
</dbReference>
<dbReference type="Proteomes" id="UP000322234">
    <property type="component" value="Unassembled WGS sequence"/>
</dbReference>
<sequence>MNQQPTSAATGHLQRRRCLPLQNEHRQMDLLKPHREADWGPERTAVGSNLLTKKQTFPYFQPLPNSLEEDTNVGGHDEVELAIPVSMVTPTAP</sequence>
<reference evidence="1" key="1">
    <citation type="submission" date="2019-10" db="EMBL/GenBank/DDBJ databases">
        <title>The sequence and de novo assembly of the wild yak genome.</title>
        <authorList>
            <person name="Liu Y."/>
        </authorList>
    </citation>
    <scope>NUCLEOTIDE SEQUENCE [LARGE SCALE GENOMIC DNA]</scope>
    <source>
        <strain evidence="1">WY2019</strain>
    </source>
</reference>
<comment type="caution">
    <text evidence="1">The sequence shown here is derived from an EMBL/GenBank/DDBJ whole genome shotgun (WGS) entry which is preliminary data.</text>
</comment>
<protein>
    <submittedName>
        <fullName evidence="1">Uncharacterized protein</fullName>
    </submittedName>
</protein>
<dbReference type="AlphaFoldDB" id="A0A6B0RBX9"/>
<gene>
    <name evidence="1" type="ORF">E5288_WYG003061</name>
</gene>
<evidence type="ECO:0000313" key="2">
    <source>
        <dbReference type="Proteomes" id="UP000322234"/>
    </source>
</evidence>
<proteinExistence type="predicted"/>
<accession>A0A6B0RBX9</accession>
<keyword evidence="2" id="KW-1185">Reference proteome</keyword>
<organism evidence="1 2">
    <name type="scientific">Bos mutus</name>
    <name type="common">wild yak</name>
    <dbReference type="NCBI Taxonomy" id="72004"/>
    <lineage>
        <taxon>Eukaryota</taxon>
        <taxon>Metazoa</taxon>
        <taxon>Chordata</taxon>
        <taxon>Craniata</taxon>
        <taxon>Vertebrata</taxon>
        <taxon>Euteleostomi</taxon>
        <taxon>Mammalia</taxon>
        <taxon>Eutheria</taxon>
        <taxon>Laurasiatheria</taxon>
        <taxon>Artiodactyla</taxon>
        <taxon>Ruminantia</taxon>
        <taxon>Pecora</taxon>
        <taxon>Bovidae</taxon>
        <taxon>Bovinae</taxon>
        <taxon>Bos</taxon>
    </lineage>
</organism>
<name>A0A6B0RBX9_9CETA</name>
<evidence type="ECO:0000313" key="1">
    <source>
        <dbReference type="EMBL" id="MXQ86297.1"/>
    </source>
</evidence>